<dbReference type="InterPro" id="IPR004776">
    <property type="entry name" value="Mem_transp_PIN-like"/>
</dbReference>
<feature type="transmembrane region" description="Helical" evidence="8">
    <location>
        <begin position="243"/>
        <end position="263"/>
    </location>
</feature>
<evidence type="ECO:0000256" key="2">
    <source>
        <dbReference type="ARBA" id="ARBA00010145"/>
    </source>
</evidence>
<dbReference type="Gene3D" id="1.20.1530.20">
    <property type="match status" value="1"/>
</dbReference>
<comment type="subcellular location">
    <subcellularLocation>
        <location evidence="1">Cell membrane</location>
        <topology evidence="1">Multi-pass membrane protein</topology>
    </subcellularLocation>
</comment>
<feature type="transmembrane region" description="Helical" evidence="8">
    <location>
        <begin position="123"/>
        <end position="142"/>
    </location>
</feature>
<keyword evidence="7 8" id="KW-0472">Membrane</keyword>
<dbReference type="EMBL" id="QWKX01000013">
    <property type="protein sequence ID" value="RIH78574.1"/>
    <property type="molecule type" value="Genomic_DNA"/>
</dbReference>
<sequence length="297" mass="31133">MEALLNTVVPVAFIVLMGYLVGKRIDFDLQTLSKLSIYVLVPVLIFDAMLRARLTGASVLGITAAFFIASAGLYGVALALSRWLRLDKGTTKTLIASATFPNSGNMGLSLTFFALGQPGLDRAIVFFIASSVLMFGLGPAFLRGGGFLQSLGFTLKLPLFWALAGGLLVRGLGIPLPLGLDEGVHLLGQACIPVMLLTLGIQIARSRPEWGSFELQASSLRLLAAPLLAGVAGWALGLERLDVQVLVLQSAMPIAVNAFLMAGEFGGDGPRAARAVVASSVLSFLTIPLVLLLIGVG</sequence>
<comment type="caution">
    <text evidence="9">The sequence shown here is derived from an EMBL/GenBank/DDBJ whole genome shotgun (WGS) entry which is preliminary data.</text>
</comment>
<feature type="transmembrane region" description="Helical" evidence="8">
    <location>
        <begin position="154"/>
        <end position="174"/>
    </location>
</feature>
<dbReference type="RefSeq" id="WP_027886895.1">
    <property type="nucleotide sequence ID" value="NZ_JBHSXZ010000002.1"/>
</dbReference>
<dbReference type="InterPro" id="IPR038770">
    <property type="entry name" value="Na+/solute_symporter_sf"/>
</dbReference>
<dbReference type="Proteomes" id="UP000266089">
    <property type="component" value="Unassembled WGS sequence"/>
</dbReference>
<dbReference type="OrthoDB" id="31383at2"/>
<evidence type="ECO:0000256" key="6">
    <source>
        <dbReference type="ARBA" id="ARBA00022989"/>
    </source>
</evidence>
<dbReference type="AlphaFoldDB" id="A0A399E1M7"/>
<protein>
    <submittedName>
        <fullName evidence="9">Auxin efflux carrier</fullName>
    </submittedName>
</protein>
<gene>
    <name evidence="9" type="ORF">Mcate_00750</name>
</gene>
<dbReference type="GO" id="GO:0005886">
    <property type="term" value="C:plasma membrane"/>
    <property type="evidence" value="ECO:0007669"/>
    <property type="project" value="UniProtKB-SubCell"/>
</dbReference>
<accession>A0A399E1M7</accession>
<evidence type="ECO:0000256" key="7">
    <source>
        <dbReference type="ARBA" id="ARBA00023136"/>
    </source>
</evidence>
<dbReference type="GO" id="GO:0055085">
    <property type="term" value="P:transmembrane transport"/>
    <property type="evidence" value="ECO:0007669"/>
    <property type="project" value="InterPro"/>
</dbReference>
<keyword evidence="5 8" id="KW-0812">Transmembrane</keyword>
<feature type="transmembrane region" description="Helical" evidence="8">
    <location>
        <begin position="60"/>
        <end position="81"/>
    </location>
</feature>
<reference evidence="9 10" key="1">
    <citation type="submission" date="2018-08" db="EMBL/GenBank/DDBJ databases">
        <title>Meiothermus cateniformans JCM 15151 genome sequencing project.</title>
        <authorList>
            <person name="Da Costa M.S."/>
            <person name="Albuquerque L."/>
            <person name="Raposo P."/>
            <person name="Froufe H.J.C."/>
            <person name="Barroso C.S."/>
            <person name="Egas C."/>
        </authorList>
    </citation>
    <scope>NUCLEOTIDE SEQUENCE [LARGE SCALE GENOMIC DNA]</scope>
    <source>
        <strain evidence="9 10">JCM 15151</strain>
    </source>
</reference>
<evidence type="ECO:0000256" key="1">
    <source>
        <dbReference type="ARBA" id="ARBA00004651"/>
    </source>
</evidence>
<name>A0A399E1M7_9DEIN</name>
<keyword evidence="6 8" id="KW-1133">Transmembrane helix</keyword>
<evidence type="ECO:0000256" key="8">
    <source>
        <dbReference type="SAM" id="Phobius"/>
    </source>
</evidence>
<evidence type="ECO:0000256" key="4">
    <source>
        <dbReference type="ARBA" id="ARBA00022475"/>
    </source>
</evidence>
<evidence type="ECO:0000313" key="9">
    <source>
        <dbReference type="EMBL" id="RIH78574.1"/>
    </source>
</evidence>
<comment type="similarity">
    <text evidence="2">Belongs to the auxin efflux carrier (TC 2.A.69) family.</text>
</comment>
<feature type="transmembrane region" description="Helical" evidence="8">
    <location>
        <begin position="93"/>
        <end position="117"/>
    </location>
</feature>
<keyword evidence="4" id="KW-1003">Cell membrane</keyword>
<dbReference type="PANTHER" id="PTHR36838:SF1">
    <property type="entry name" value="SLR1864 PROTEIN"/>
    <property type="match status" value="1"/>
</dbReference>
<dbReference type="Pfam" id="PF03547">
    <property type="entry name" value="Mem_trans"/>
    <property type="match status" value="2"/>
</dbReference>
<keyword evidence="3" id="KW-0813">Transport</keyword>
<organism evidence="9 10">
    <name type="scientific">Meiothermus taiwanensis</name>
    <dbReference type="NCBI Taxonomy" id="172827"/>
    <lineage>
        <taxon>Bacteria</taxon>
        <taxon>Thermotogati</taxon>
        <taxon>Deinococcota</taxon>
        <taxon>Deinococci</taxon>
        <taxon>Thermales</taxon>
        <taxon>Thermaceae</taxon>
        <taxon>Meiothermus</taxon>
    </lineage>
</organism>
<dbReference type="PANTHER" id="PTHR36838">
    <property type="entry name" value="AUXIN EFFLUX CARRIER FAMILY PROTEIN"/>
    <property type="match status" value="1"/>
</dbReference>
<feature type="transmembrane region" description="Helical" evidence="8">
    <location>
        <begin position="6"/>
        <end position="23"/>
    </location>
</feature>
<evidence type="ECO:0000256" key="3">
    <source>
        <dbReference type="ARBA" id="ARBA00022448"/>
    </source>
</evidence>
<feature type="transmembrane region" description="Helical" evidence="8">
    <location>
        <begin position="218"/>
        <end position="237"/>
    </location>
</feature>
<proteinExistence type="inferred from homology"/>
<feature type="transmembrane region" description="Helical" evidence="8">
    <location>
        <begin position="186"/>
        <end position="206"/>
    </location>
</feature>
<feature type="transmembrane region" description="Helical" evidence="8">
    <location>
        <begin position="275"/>
        <end position="296"/>
    </location>
</feature>
<evidence type="ECO:0000313" key="10">
    <source>
        <dbReference type="Proteomes" id="UP000266089"/>
    </source>
</evidence>
<evidence type="ECO:0000256" key="5">
    <source>
        <dbReference type="ARBA" id="ARBA00022692"/>
    </source>
</evidence>